<keyword evidence="1" id="KW-0378">Hydrolase</keyword>
<dbReference type="PANTHER" id="PTHR41244">
    <property type="entry name" value="RHAMNAN SYNTHESIS F"/>
    <property type="match status" value="1"/>
</dbReference>
<accession>A0A9X4KPA7</accession>
<dbReference type="GO" id="GO:0016787">
    <property type="term" value="F:hydrolase activity"/>
    <property type="evidence" value="ECO:0007669"/>
    <property type="project" value="UniProtKB-KW"/>
</dbReference>
<reference evidence="1" key="1">
    <citation type="submission" date="2022-10" db="EMBL/GenBank/DDBJ databases">
        <title>Comparative genomic analysis of Cohnella hashimotonis sp. nov., isolated from the International Space Station.</title>
        <authorList>
            <person name="Simpson A."/>
            <person name="Venkateswaran K."/>
        </authorList>
    </citation>
    <scope>NUCLEOTIDE SEQUENCE</scope>
    <source>
        <strain evidence="1">DSM 28161</strain>
    </source>
</reference>
<dbReference type="PANTHER" id="PTHR41244:SF1">
    <property type="entry name" value="GLYCOSYLTRANSFERASE"/>
    <property type="match status" value="1"/>
</dbReference>
<dbReference type="InterPro" id="IPR032719">
    <property type="entry name" value="WbsX"/>
</dbReference>
<evidence type="ECO:0000313" key="2">
    <source>
        <dbReference type="Proteomes" id="UP001153404"/>
    </source>
</evidence>
<name>A0A9X4KPA7_9BACL</name>
<evidence type="ECO:0000313" key="1">
    <source>
        <dbReference type="EMBL" id="MDG0808579.1"/>
    </source>
</evidence>
<dbReference type="CDD" id="cd11579">
    <property type="entry name" value="Glyco_tran_WbsX"/>
    <property type="match status" value="1"/>
</dbReference>
<dbReference type="Proteomes" id="UP001153404">
    <property type="component" value="Unassembled WGS sequence"/>
</dbReference>
<dbReference type="AlphaFoldDB" id="A0A9X4KPA7"/>
<dbReference type="EMBL" id="JAPDIA010000002">
    <property type="protein sequence ID" value="MDG0808579.1"/>
    <property type="molecule type" value="Genomic_DNA"/>
</dbReference>
<dbReference type="RefSeq" id="WP_277529262.1">
    <property type="nucleotide sequence ID" value="NZ_JAPDIA010000002.1"/>
</dbReference>
<sequence>MTGKRKPEVAVYYFPNYHVDPRNEATHGAGWNEWELVRRATPRFPGHEQPKVPLWGYLDESKPETAEKQIAAAADHGIDAFIYDWYWYEDGAFLNGALENGFLQASNNDRLKFSLMWANHDWINIFPYKRGMDHTLLHSGQVSLQAFEAACDYMIEKYFGHPSYWRVEGGLYFSVYELMSLIQSLGGIERTKAALEGFRAKVRNAGLGELHLNAVVWGIQNLPGERTLENPGERVQELGFDSVTSYVWIHHIALDAYPTVEYPAYAKKSEADWSKFRKQFGDYGIPYYPNVSMGWDSSPRTVQSDVHANIGYPFTPILVGNTPEAFRQSLAAAKAFMEASSDTVPPILTINSWNEWTEGSYIEPDTVNGMGYLEAIQSVFGKK</sequence>
<comment type="caution">
    <text evidence="1">The sequence shown here is derived from an EMBL/GenBank/DDBJ whole genome shotgun (WGS) entry which is preliminary data.</text>
</comment>
<proteinExistence type="predicted"/>
<keyword evidence="2" id="KW-1185">Reference proteome</keyword>
<protein>
    <submittedName>
        <fullName evidence="1">Glycoside hydrolase family 99-like domain-containing protein</fullName>
    </submittedName>
</protein>
<organism evidence="1 2">
    <name type="scientific">Cohnella rhizosphaerae</name>
    <dbReference type="NCBI Taxonomy" id="1457232"/>
    <lineage>
        <taxon>Bacteria</taxon>
        <taxon>Bacillati</taxon>
        <taxon>Bacillota</taxon>
        <taxon>Bacilli</taxon>
        <taxon>Bacillales</taxon>
        <taxon>Paenibacillaceae</taxon>
        <taxon>Cohnella</taxon>
    </lineage>
</organism>
<gene>
    <name evidence="1" type="ORF">OMP40_03630</name>
</gene>
<dbReference type="Pfam" id="PF14307">
    <property type="entry name" value="Glyco_tran_WbsX"/>
    <property type="match status" value="1"/>
</dbReference>
<dbReference type="Gene3D" id="3.20.20.80">
    <property type="entry name" value="Glycosidases"/>
    <property type="match status" value="1"/>
</dbReference>